<dbReference type="PROSITE" id="PS50943">
    <property type="entry name" value="HTH_CROC1"/>
    <property type="match status" value="1"/>
</dbReference>
<dbReference type="Proteomes" id="UP000295685">
    <property type="component" value="Unassembled WGS sequence"/>
</dbReference>
<evidence type="ECO:0000313" key="5">
    <source>
        <dbReference type="Proteomes" id="UP000295685"/>
    </source>
</evidence>
<proteinExistence type="predicted"/>
<evidence type="ECO:0000313" key="3">
    <source>
        <dbReference type="EMBL" id="TEA07313.1"/>
    </source>
</evidence>
<comment type="caution">
    <text evidence="2">The sequence shown here is derived from an EMBL/GenBank/DDBJ whole genome shotgun (WGS) entry which is preliminary data.</text>
</comment>
<dbReference type="Pfam" id="PF01381">
    <property type="entry name" value="HTH_3"/>
    <property type="match status" value="1"/>
</dbReference>
<name>A0A4R8SBX2_9MYCO</name>
<dbReference type="GO" id="GO:0003677">
    <property type="term" value="F:DNA binding"/>
    <property type="evidence" value="ECO:0007669"/>
    <property type="project" value="InterPro"/>
</dbReference>
<accession>A0A4R8SBX2</accession>
<reference evidence="4 5" key="1">
    <citation type="journal article" date="2019" name="Sci. Rep.">
        <title>Extended insight into the Mycobacterium chelonae-abscessus complex through whole genome sequencing of Mycobacterium salmoniphilum outbreak and Mycobacterium salmoniphilum-like strains.</title>
        <authorList>
            <person name="Behra P.R.K."/>
            <person name="Das S."/>
            <person name="Pettersson B.M.F."/>
            <person name="Shirreff L."/>
            <person name="DuCote T."/>
            <person name="Jacobsson K.G."/>
            <person name="Ennis D.G."/>
            <person name="Kirsebom L.A."/>
        </authorList>
    </citation>
    <scope>NUCLEOTIDE SEQUENCE [LARGE SCALE GENOMIC DNA]</scope>
    <source>
        <strain evidence="3 4">CCUG 60883</strain>
        <strain evidence="2 5">CCUG 60885</strain>
    </source>
</reference>
<feature type="domain" description="HTH cro/C1-type" evidence="1">
    <location>
        <begin position="33"/>
        <end position="79"/>
    </location>
</feature>
<dbReference type="InterPro" id="IPR001387">
    <property type="entry name" value="Cro/C1-type_HTH"/>
</dbReference>
<evidence type="ECO:0000259" key="1">
    <source>
        <dbReference type="PROSITE" id="PS50943"/>
    </source>
</evidence>
<gene>
    <name evidence="3" type="ORF">CCUG60883_01346</name>
    <name evidence="2" type="ORF">CCUG60885_04197</name>
</gene>
<dbReference type="Gene3D" id="1.10.260.40">
    <property type="entry name" value="lambda repressor-like DNA-binding domains"/>
    <property type="match status" value="1"/>
</dbReference>
<protein>
    <submittedName>
        <fullName evidence="2">Helix-turn-helix protein</fullName>
    </submittedName>
</protein>
<dbReference type="EMBL" id="PECK01000008">
    <property type="protein sequence ID" value="TDZ92083.1"/>
    <property type="molecule type" value="Genomic_DNA"/>
</dbReference>
<dbReference type="OrthoDB" id="4966538at2"/>
<dbReference type="AlphaFoldDB" id="A0A4R8SBX2"/>
<keyword evidence="4" id="KW-1185">Reference proteome</keyword>
<dbReference type="InterPro" id="IPR010982">
    <property type="entry name" value="Lambda_DNA-bd_dom_sf"/>
</dbReference>
<sequence length="101" mass="11571">MSMTPQTDQLGEVYMYVRDHKKIVRLMICQEVSQREVSTAAGWKSHSYLGRILRGEVRTLDTDPALRIAHFLKVPVDDLFATKVDKKVVQKGRENRTRGVA</sequence>
<dbReference type="SUPFAM" id="SSF47413">
    <property type="entry name" value="lambda repressor-like DNA-binding domains"/>
    <property type="match status" value="1"/>
</dbReference>
<evidence type="ECO:0000313" key="4">
    <source>
        <dbReference type="Proteomes" id="UP000294844"/>
    </source>
</evidence>
<dbReference type="SMART" id="SM00530">
    <property type="entry name" value="HTH_XRE"/>
    <property type="match status" value="1"/>
</dbReference>
<dbReference type="Proteomes" id="UP000294844">
    <property type="component" value="Unassembled WGS sequence"/>
</dbReference>
<organism evidence="2 5">
    <name type="scientific">Mycobacteroides salmoniphilum</name>
    <dbReference type="NCBI Taxonomy" id="404941"/>
    <lineage>
        <taxon>Bacteria</taxon>
        <taxon>Bacillati</taxon>
        <taxon>Actinomycetota</taxon>
        <taxon>Actinomycetes</taxon>
        <taxon>Mycobacteriales</taxon>
        <taxon>Mycobacteriaceae</taxon>
        <taxon>Mycobacteroides</taxon>
    </lineage>
</organism>
<dbReference type="EMBL" id="PECM01000005">
    <property type="protein sequence ID" value="TEA07313.1"/>
    <property type="molecule type" value="Genomic_DNA"/>
</dbReference>
<evidence type="ECO:0000313" key="2">
    <source>
        <dbReference type="EMBL" id="TDZ92083.1"/>
    </source>
</evidence>